<dbReference type="Proteomes" id="UP001152049">
    <property type="component" value="Unassembled WGS sequence"/>
</dbReference>
<evidence type="ECO:0000313" key="2">
    <source>
        <dbReference type="EMBL" id="KAJ4246269.1"/>
    </source>
</evidence>
<sequence>MASVREADQAVQSPTETSAKRGYPCGSRFMFELLRRADGRTFNKATAKGALPFISFKIYPNQIVVECNEDNFAKSDVEAICFIGKSTDRIINAGLRSAFFVASRVHIQSGNYSFELHHNKIDLKTGTVRPVWISSIENLPSLLTRMTLHLHNRDDEDFNEQWREIISTQFGNLQETSLLFLRKLQNITVEFYDGNGMLDRSKQYRKQQTDKYRVSLETTSISGGGEMVQDQIYHVTKQTATGLAQGDGSESVSEGARNTSMAEVILAFPLSSEYKPLVTQRKQKLFALAPLQTLNNYKFHIHSDFDNEGSQLEIITTSRRNRDIRSWIPSTFYRAIQQFCEHPTLCYDWPLFLPSVGGRPDKFWSKMNFGIHRVVKENRILKSRQRNDLRHIHDVLILYGGAKDKNGEPRLDDPQKDLFISPNYIETVVDILMNYGLRRITCGQFLDLLEIDLRSSNSRMRGKDTTDEWHSGMAFALWGISEISPPDHRRLKSLPILPLRDGTWTSIDSGPVYLPTTDGPEIPESLDLRVLSLSAVRNADRRSFFQHLFVYEATVDLVRKTIIESFASSTGLLLDDIKSFLAYLYLTHRTGFHAREGYSKVRVIDHGWNNVSPCNKVVYLPGRDQPYSPGTLWFAQSMPPNLSTCLLHPDLLKDAPARQGLFHPSWSTWLRDFIGVQDRLSILSPGGEDLSHVFLYVLEHRPSIFLGFFEYLWILDMTKVLKCPAVITEIQNLPAHNLCGVNFAIKLQETWLPRKSLKRIVERYMEHPGYFPFLKVEDDADVQLVNKWNFLSQYFSVGNFVNMDFFLEILRCIGRSRLNSPKVFDLYVAIYSRLSMFEDQQATRQKIRDAFENEVIFVPYEYEPSWTGSSSCFWAAPSNMVTAHSLQCLYNEQSLSDEHKKSIENLFRRTLGIRDAIMNDLVSELDMLRGEGCDYFPRILDLYRYLNEEVASSEDMRAAFEGSPLIFVEQHGVSGWYTTLDCLWSSPIAISGKVVLNESYGELKDFFVKKLRVMSLTPEILYDELRQPSQRNIHETKTALFTLNGFLKNVPIYLDPEPVRKAKVFPVRNPDGTSVLSSVDSDFAIGDRDTLRAKFEDKISLLDFDLGDVRRLKPLFDWLRLKDRYLSRCVKETTSTSGGVAVPISSSNRDLKRKAHHITRVAATFNSPRFQDNAPDLYDQLRTMTVVEVDTIFSMLRINQNGRTFGANPFYGNEHIAETAGKLIIYVSKEPKTQEISFRSTLPRKLAAWLMRGGDVDAELTTALMSIFACERSVLDQILSNQGIVHIPFGIEDEKGEEKDKDGSEDENDIFYDALETGEVPLN</sequence>
<dbReference type="EMBL" id="JAOQAZ010000043">
    <property type="protein sequence ID" value="KAJ4246269.1"/>
    <property type="molecule type" value="Genomic_DNA"/>
</dbReference>
<dbReference type="PANTHER" id="PTHR32387">
    <property type="entry name" value="WU:FJ29H11"/>
    <property type="match status" value="1"/>
</dbReference>
<comment type="caution">
    <text evidence="2">The sequence shown here is derived from an EMBL/GenBank/DDBJ whole genome shotgun (WGS) entry which is preliminary data.</text>
</comment>
<protein>
    <submittedName>
        <fullName evidence="2">Uncharacterized protein</fullName>
    </submittedName>
</protein>
<accession>A0A9W8RPB7</accession>
<organism evidence="2 3">
    <name type="scientific">Fusarium torreyae</name>
    <dbReference type="NCBI Taxonomy" id="1237075"/>
    <lineage>
        <taxon>Eukaryota</taxon>
        <taxon>Fungi</taxon>
        <taxon>Dikarya</taxon>
        <taxon>Ascomycota</taxon>
        <taxon>Pezizomycotina</taxon>
        <taxon>Sordariomycetes</taxon>
        <taxon>Hypocreomycetidae</taxon>
        <taxon>Hypocreales</taxon>
        <taxon>Nectriaceae</taxon>
        <taxon>Fusarium</taxon>
    </lineage>
</organism>
<feature type="region of interest" description="Disordered" evidence="1">
    <location>
        <begin position="1291"/>
        <end position="1323"/>
    </location>
</feature>
<feature type="compositionally biased region" description="Basic and acidic residues" evidence="1">
    <location>
        <begin position="1292"/>
        <end position="1302"/>
    </location>
</feature>
<evidence type="ECO:0000313" key="3">
    <source>
        <dbReference type="Proteomes" id="UP001152049"/>
    </source>
</evidence>
<dbReference type="PANTHER" id="PTHR32387:SF0">
    <property type="entry name" value="PROTEIN NO VEIN"/>
    <property type="match status" value="1"/>
</dbReference>
<name>A0A9W8RPB7_9HYPO</name>
<keyword evidence="3" id="KW-1185">Reference proteome</keyword>
<evidence type="ECO:0000256" key="1">
    <source>
        <dbReference type="SAM" id="MobiDB-lite"/>
    </source>
</evidence>
<reference evidence="2" key="1">
    <citation type="submission" date="2022-09" db="EMBL/GenBank/DDBJ databases">
        <title>Fusarium specimens isolated from Avocado Roots.</title>
        <authorList>
            <person name="Stajich J."/>
            <person name="Roper C."/>
            <person name="Heimlech-Rivalta G."/>
        </authorList>
    </citation>
    <scope>NUCLEOTIDE SEQUENCE</scope>
    <source>
        <strain evidence="2">CF00136</strain>
    </source>
</reference>
<dbReference type="InterPro" id="IPR052957">
    <property type="entry name" value="Auxin_embryo_med"/>
</dbReference>
<dbReference type="OrthoDB" id="1262810at2759"/>
<proteinExistence type="predicted"/>
<gene>
    <name evidence="2" type="ORF">NW762_013620</name>
</gene>